<protein>
    <submittedName>
        <fullName evidence="1">Uncharacterized protein</fullName>
    </submittedName>
</protein>
<organism evidence="1 2">
    <name type="scientific">Trifolium medium</name>
    <dbReference type="NCBI Taxonomy" id="97028"/>
    <lineage>
        <taxon>Eukaryota</taxon>
        <taxon>Viridiplantae</taxon>
        <taxon>Streptophyta</taxon>
        <taxon>Embryophyta</taxon>
        <taxon>Tracheophyta</taxon>
        <taxon>Spermatophyta</taxon>
        <taxon>Magnoliopsida</taxon>
        <taxon>eudicotyledons</taxon>
        <taxon>Gunneridae</taxon>
        <taxon>Pentapetalae</taxon>
        <taxon>rosids</taxon>
        <taxon>fabids</taxon>
        <taxon>Fabales</taxon>
        <taxon>Fabaceae</taxon>
        <taxon>Papilionoideae</taxon>
        <taxon>50 kb inversion clade</taxon>
        <taxon>NPAAA clade</taxon>
        <taxon>Hologalegina</taxon>
        <taxon>IRL clade</taxon>
        <taxon>Trifolieae</taxon>
        <taxon>Trifolium</taxon>
    </lineage>
</organism>
<evidence type="ECO:0000313" key="2">
    <source>
        <dbReference type="Proteomes" id="UP000265520"/>
    </source>
</evidence>
<dbReference type="AlphaFoldDB" id="A0A392UU75"/>
<gene>
    <name evidence="1" type="ORF">A2U01_0099721</name>
</gene>
<keyword evidence="2" id="KW-1185">Reference proteome</keyword>
<dbReference type="Proteomes" id="UP000265520">
    <property type="component" value="Unassembled WGS sequence"/>
</dbReference>
<evidence type="ECO:0000313" key="1">
    <source>
        <dbReference type="EMBL" id="MCI78451.1"/>
    </source>
</evidence>
<proteinExistence type="predicted"/>
<feature type="non-terminal residue" evidence="1">
    <location>
        <position position="1"/>
    </location>
</feature>
<sequence length="76" mass="8136">ISIPIPHKGDSSVAGDVVEEAIQTSPKKRKVGEKVTSEVDTATVVSEAIPPPVPRKKKEVESDVAAVSFWDPLFNP</sequence>
<feature type="non-terminal residue" evidence="1">
    <location>
        <position position="76"/>
    </location>
</feature>
<name>A0A392UU75_9FABA</name>
<comment type="caution">
    <text evidence="1">The sequence shown here is derived from an EMBL/GenBank/DDBJ whole genome shotgun (WGS) entry which is preliminary data.</text>
</comment>
<dbReference type="EMBL" id="LXQA010951211">
    <property type="protein sequence ID" value="MCI78451.1"/>
    <property type="molecule type" value="Genomic_DNA"/>
</dbReference>
<reference evidence="1 2" key="1">
    <citation type="journal article" date="2018" name="Front. Plant Sci.">
        <title>Red Clover (Trifolium pratense) and Zigzag Clover (T. medium) - A Picture of Genomic Similarities and Differences.</title>
        <authorList>
            <person name="Dluhosova J."/>
            <person name="Istvanek J."/>
            <person name="Nedelnik J."/>
            <person name="Repkova J."/>
        </authorList>
    </citation>
    <scope>NUCLEOTIDE SEQUENCE [LARGE SCALE GENOMIC DNA]</scope>
    <source>
        <strain evidence="2">cv. 10/8</strain>
        <tissue evidence="1">Leaf</tissue>
    </source>
</reference>
<accession>A0A392UU75</accession>